<dbReference type="SUPFAM" id="SSF52058">
    <property type="entry name" value="L domain-like"/>
    <property type="match status" value="1"/>
</dbReference>
<reference evidence="5" key="1">
    <citation type="submission" date="2020-11" db="EMBL/GenBank/DDBJ databases">
        <authorList>
            <person name="Tran Van P."/>
        </authorList>
    </citation>
    <scope>NUCLEOTIDE SEQUENCE</scope>
</reference>
<organism evidence="5">
    <name type="scientific">Darwinula stevensoni</name>
    <dbReference type="NCBI Taxonomy" id="69355"/>
    <lineage>
        <taxon>Eukaryota</taxon>
        <taxon>Metazoa</taxon>
        <taxon>Ecdysozoa</taxon>
        <taxon>Arthropoda</taxon>
        <taxon>Crustacea</taxon>
        <taxon>Oligostraca</taxon>
        <taxon>Ostracoda</taxon>
        <taxon>Podocopa</taxon>
        <taxon>Podocopida</taxon>
        <taxon>Darwinulocopina</taxon>
        <taxon>Darwinuloidea</taxon>
        <taxon>Darwinulidae</taxon>
        <taxon>Darwinula</taxon>
    </lineage>
</organism>
<protein>
    <recommendedName>
        <fullName evidence="7">Oplophorus-luciferin 2-monooxygenase non-catalytic subunit</fullName>
    </recommendedName>
</protein>
<evidence type="ECO:0000313" key="5">
    <source>
        <dbReference type="EMBL" id="CAD7251112.1"/>
    </source>
</evidence>
<keyword evidence="3" id="KW-0677">Repeat</keyword>
<keyword evidence="1" id="KW-0433">Leucine-rich repeat</keyword>
<dbReference type="Gene3D" id="3.80.10.10">
    <property type="entry name" value="Ribonuclease Inhibitor"/>
    <property type="match status" value="1"/>
</dbReference>
<dbReference type="InterPro" id="IPR032675">
    <property type="entry name" value="LRR_dom_sf"/>
</dbReference>
<evidence type="ECO:0000256" key="3">
    <source>
        <dbReference type="ARBA" id="ARBA00022737"/>
    </source>
</evidence>
<dbReference type="InterPro" id="IPR052286">
    <property type="entry name" value="Wnt_signaling_inhibitor"/>
</dbReference>
<dbReference type="Proteomes" id="UP000677054">
    <property type="component" value="Unassembled WGS sequence"/>
</dbReference>
<dbReference type="OrthoDB" id="6343752at2759"/>
<accession>A0A7R9FQF8</accession>
<feature type="signal peptide" evidence="4">
    <location>
        <begin position="1"/>
        <end position="19"/>
    </location>
</feature>
<dbReference type="PANTHER" id="PTHR24364:SF18">
    <property type="entry name" value="LP06937P"/>
    <property type="match status" value="1"/>
</dbReference>
<evidence type="ECO:0000313" key="6">
    <source>
        <dbReference type="Proteomes" id="UP000677054"/>
    </source>
</evidence>
<proteinExistence type="predicted"/>
<dbReference type="PANTHER" id="PTHR24364">
    <property type="entry name" value="LP06937P"/>
    <property type="match status" value="1"/>
</dbReference>
<dbReference type="EMBL" id="CAJPEV010003287">
    <property type="protein sequence ID" value="CAG0899420.1"/>
    <property type="molecule type" value="Genomic_DNA"/>
</dbReference>
<keyword evidence="6" id="KW-1185">Reference proteome</keyword>
<sequence length="340" mass="36945">MLGSLFLFSLLLLSRTISGQNPCPDPEEITPCTCSFDGATLEVLVDCSAVAGEDQIFSAFNNINWFTRLTEFRLTDNAAVQNLLEGVFGEVTFKRVHVDATSLALLEPLVLLGFKDVLEEVRVLDSRLGSFGFVLLTALSHLAVLDLEGNALTVLPVLRNPSLQFLNVEMNQIATVEGGWSVPNLKQLQMGRNPIVDFPSGVFEGLESLEQFSCFSCNLGPTLRAGFLASQSPSLVSVDLRFNDIVNLEPGAITGLAAHTNLDLRSNKIEELTEEIFRPMVEAVAAGSGFIDLVGNPVKCVCSMAWLVLNPDFLASVDGRCDDGLAFQDLDPLIFQELCL</sequence>
<dbReference type="AlphaFoldDB" id="A0A7R9FQF8"/>
<gene>
    <name evidence="5" type="ORF">DSTB1V02_LOCUS10879</name>
</gene>
<dbReference type="SMART" id="SM00369">
    <property type="entry name" value="LRR_TYP"/>
    <property type="match status" value="4"/>
</dbReference>
<evidence type="ECO:0000256" key="1">
    <source>
        <dbReference type="ARBA" id="ARBA00022614"/>
    </source>
</evidence>
<dbReference type="InterPro" id="IPR003591">
    <property type="entry name" value="Leu-rich_rpt_typical-subtyp"/>
</dbReference>
<dbReference type="GO" id="GO:0016020">
    <property type="term" value="C:membrane"/>
    <property type="evidence" value="ECO:0007669"/>
    <property type="project" value="TreeGrafter"/>
</dbReference>
<evidence type="ECO:0000256" key="4">
    <source>
        <dbReference type="SAM" id="SignalP"/>
    </source>
</evidence>
<evidence type="ECO:0008006" key="7">
    <source>
        <dbReference type="Google" id="ProtNLM"/>
    </source>
</evidence>
<dbReference type="EMBL" id="LR902804">
    <property type="protein sequence ID" value="CAD7251112.1"/>
    <property type="molecule type" value="Genomic_DNA"/>
</dbReference>
<keyword evidence="2 4" id="KW-0732">Signal</keyword>
<name>A0A7R9FQF8_9CRUS</name>
<evidence type="ECO:0000256" key="2">
    <source>
        <dbReference type="ARBA" id="ARBA00022729"/>
    </source>
</evidence>
<feature type="chain" id="PRO_5036403146" description="Oplophorus-luciferin 2-monooxygenase non-catalytic subunit" evidence="4">
    <location>
        <begin position="20"/>
        <end position="340"/>
    </location>
</feature>